<dbReference type="AlphaFoldDB" id="A0A1M5A170"/>
<evidence type="ECO:0000313" key="3">
    <source>
        <dbReference type="Proteomes" id="UP000183987"/>
    </source>
</evidence>
<accession>A0A1M5A170</accession>
<evidence type="ECO:0000313" key="2">
    <source>
        <dbReference type="EMBL" id="SHF24033.1"/>
    </source>
</evidence>
<keyword evidence="3" id="KW-1185">Reference proteome</keyword>
<feature type="chain" id="PRO_5012273935" description="DUF3047 domain-containing protein" evidence="1">
    <location>
        <begin position="24"/>
        <end position="216"/>
    </location>
</feature>
<evidence type="ECO:0008006" key="4">
    <source>
        <dbReference type="Google" id="ProtNLM"/>
    </source>
</evidence>
<evidence type="ECO:0000256" key="1">
    <source>
        <dbReference type="SAM" id="SignalP"/>
    </source>
</evidence>
<dbReference type="Proteomes" id="UP000183987">
    <property type="component" value="Unassembled WGS sequence"/>
</dbReference>
<keyword evidence="1" id="KW-0732">Signal</keyword>
<feature type="signal peptide" evidence="1">
    <location>
        <begin position="1"/>
        <end position="23"/>
    </location>
</feature>
<proteinExistence type="predicted"/>
<protein>
    <recommendedName>
        <fullName evidence="4">DUF3047 domain-containing protein</fullName>
    </recommendedName>
</protein>
<dbReference type="Pfam" id="PF11249">
    <property type="entry name" value="DUF3047"/>
    <property type="match status" value="1"/>
</dbReference>
<dbReference type="InterPro" id="IPR021409">
    <property type="entry name" value="DUF3047"/>
</dbReference>
<dbReference type="EMBL" id="FQUE01000004">
    <property type="protein sequence ID" value="SHF24033.1"/>
    <property type="molecule type" value="Genomic_DNA"/>
</dbReference>
<dbReference type="STRING" id="366533.SAMN05444339_104207"/>
<dbReference type="OrthoDB" id="8443660at2"/>
<reference evidence="3" key="1">
    <citation type="submission" date="2016-11" db="EMBL/GenBank/DDBJ databases">
        <authorList>
            <person name="Varghese N."/>
            <person name="Submissions S."/>
        </authorList>
    </citation>
    <scope>NUCLEOTIDE SEQUENCE [LARGE SCALE GENOMIC DNA]</scope>
    <source>
        <strain evidence="3">DSM 29326</strain>
    </source>
</reference>
<dbReference type="RefSeq" id="WP_072857243.1">
    <property type="nucleotide sequence ID" value="NZ_FQUE01000004.1"/>
</dbReference>
<name>A0A1M5A170_LOKAT</name>
<sequence length="216" mass="22394">MRRPRAAALILAALTLGATTAGAGPVSFSDWKEQRLQLFGSNDYSFGQTLQMVSNGTVSIAWGRVPQGDWGARRASWTWNVTEGVPPTDLSRKGGDDRNLAVYFVFVPEAAAAGLASADIKALLGRSDVRVLQYAYGGNNAVGSVLPSPYGTPGTGVTIPLRQAGTGSYSESVDLAADYARAFGGEPGALIGLAVSGDSDDTKSRIVAAVGGLRVE</sequence>
<gene>
    <name evidence="2" type="ORF">SAMN05444339_104207</name>
</gene>
<organism evidence="2 3">
    <name type="scientific">Loktanella atrilutea</name>
    <dbReference type="NCBI Taxonomy" id="366533"/>
    <lineage>
        <taxon>Bacteria</taxon>
        <taxon>Pseudomonadati</taxon>
        <taxon>Pseudomonadota</taxon>
        <taxon>Alphaproteobacteria</taxon>
        <taxon>Rhodobacterales</taxon>
        <taxon>Roseobacteraceae</taxon>
        <taxon>Loktanella</taxon>
    </lineage>
</organism>